<feature type="domain" description="GAR" evidence="10">
    <location>
        <begin position="7086"/>
        <end position="7158"/>
    </location>
</feature>
<dbReference type="Pfam" id="PF00435">
    <property type="entry name" value="Spectrin"/>
    <property type="match status" value="14"/>
</dbReference>
<feature type="coiled-coil region" evidence="7">
    <location>
        <begin position="5453"/>
        <end position="5480"/>
    </location>
</feature>
<dbReference type="SUPFAM" id="SSF143575">
    <property type="entry name" value="GAS2 domain-like"/>
    <property type="match status" value="1"/>
</dbReference>
<feature type="compositionally biased region" description="Low complexity" evidence="8">
    <location>
        <begin position="1604"/>
        <end position="1617"/>
    </location>
</feature>
<dbReference type="CDD" id="cd00176">
    <property type="entry name" value="SPEC"/>
    <property type="match status" value="14"/>
</dbReference>
<feature type="compositionally biased region" description="Low complexity" evidence="8">
    <location>
        <begin position="7455"/>
        <end position="7467"/>
    </location>
</feature>
<dbReference type="FunFam" id="1.20.58.60:FF:000001">
    <property type="entry name" value="Microtubule-actin cross-linking factor 1"/>
    <property type="match status" value="3"/>
</dbReference>
<dbReference type="InterPro" id="IPR035915">
    <property type="entry name" value="Plakin_repeat_sf"/>
</dbReference>
<dbReference type="InterPro" id="IPR003108">
    <property type="entry name" value="GAR_dom"/>
</dbReference>
<dbReference type="InterPro" id="IPR001101">
    <property type="entry name" value="Plectin_repeat"/>
</dbReference>
<feature type="compositionally biased region" description="Polar residues" evidence="8">
    <location>
        <begin position="7232"/>
        <end position="7254"/>
    </location>
</feature>
<dbReference type="FunFam" id="1.20.58.60:FF:000062">
    <property type="entry name" value="Short stop, isoform K"/>
    <property type="match status" value="1"/>
</dbReference>
<dbReference type="InterPro" id="IPR011992">
    <property type="entry name" value="EF-hand-dom_pair"/>
</dbReference>
<dbReference type="GO" id="GO:0005737">
    <property type="term" value="C:cytoplasm"/>
    <property type="evidence" value="ECO:0007669"/>
    <property type="project" value="TreeGrafter"/>
</dbReference>
<dbReference type="Gene3D" id="3.90.1290.10">
    <property type="entry name" value="Plakin repeat"/>
    <property type="match status" value="12"/>
</dbReference>
<feature type="compositionally biased region" description="Basic and acidic residues" evidence="8">
    <location>
        <begin position="1723"/>
        <end position="1749"/>
    </location>
</feature>
<keyword evidence="3" id="KW-0597">Phosphoprotein</keyword>
<evidence type="ECO:0000256" key="1">
    <source>
        <dbReference type="ARBA" id="ARBA00004245"/>
    </source>
</evidence>
<dbReference type="FunFam" id="1.20.58.60:FF:000068">
    <property type="entry name" value="Short stop, isoform K"/>
    <property type="match status" value="1"/>
</dbReference>
<feature type="region of interest" description="Disordered" evidence="8">
    <location>
        <begin position="5636"/>
        <end position="5671"/>
    </location>
</feature>
<dbReference type="Gene3D" id="1.20.58.60">
    <property type="match status" value="27"/>
</dbReference>
<feature type="compositionally biased region" description="Polar residues" evidence="8">
    <location>
        <begin position="1752"/>
        <end position="1763"/>
    </location>
</feature>
<dbReference type="FunFam" id="1.20.58.60:FF:000063">
    <property type="entry name" value="Short stop, isoform K"/>
    <property type="match status" value="1"/>
</dbReference>
<dbReference type="FunFam" id="1.20.58.60:FF:000082">
    <property type="entry name" value="Short stop, isoform K"/>
    <property type="match status" value="1"/>
</dbReference>
<keyword evidence="6" id="KW-0206">Cytoskeleton</keyword>
<evidence type="ECO:0000313" key="12">
    <source>
        <dbReference type="Proteomes" id="UP000095300"/>
    </source>
</evidence>
<dbReference type="Gene3D" id="3.30.920.20">
    <property type="entry name" value="Gas2-like domain"/>
    <property type="match status" value="1"/>
</dbReference>
<feature type="compositionally biased region" description="Basic and acidic residues" evidence="8">
    <location>
        <begin position="6855"/>
        <end position="6865"/>
    </location>
</feature>
<dbReference type="GO" id="GO:0005509">
    <property type="term" value="F:calcium ion binding"/>
    <property type="evidence" value="ECO:0007669"/>
    <property type="project" value="InterPro"/>
</dbReference>
<keyword evidence="4" id="KW-0677">Repeat</keyword>
<feature type="region of interest" description="Disordered" evidence="8">
    <location>
        <begin position="6855"/>
        <end position="6949"/>
    </location>
</feature>
<evidence type="ECO:0000313" key="11">
    <source>
        <dbReference type="EnsemblMetazoa" id="SCAU009413-PAM"/>
    </source>
</evidence>
<dbReference type="FunFam" id="1.20.58.60:FF:000110">
    <property type="entry name" value="Short stop, isoform AA"/>
    <property type="match status" value="1"/>
</dbReference>
<dbReference type="FunFam" id="1.20.58.60:FF:000051">
    <property type="entry name" value="Short stop, isoform K"/>
    <property type="match status" value="1"/>
</dbReference>
<feature type="compositionally biased region" description="Polar residues" evidence="8">
    <location>
        <begin position="1973"/>
        <end position="1986"/>
    </location>
</feature>
<evidence type="ECO:0000256" key="6">
    <source>
        <dbReference type="ARBA" id="ARBA00023212"/>
    </source>
</evidence>
<dbReference type="SUPFAM" id="SSF47473">
    <property type="entry name" value="EF-hand"/>
    <property type="match status" value="1"/>
</dbReference>
<evidence type="ECO:0000259" key="9">
    <source>
        <dbReference type="PROSITE" id="PS50222"/>
    </source>
</evidence>
<dbReference type="InterPro" id="IPR002048">
    <property type="entry name" value="EF_hand_dom"/>
</dbReference>
<feature type="region of interest" description="Disordered" evidence="8">
    <location>
        <begin position="4204"/>
        <end position="4263"/>
    </location>
</feature>
<accession>A0A1I8PMG8</accession>
<dbReference type="FunFam" id="1.20.58.60:FF:000038">
    <property type="entry name" value="Short stop, isoform N"/>
    <property type="match status" value="1"/>
</dbReference>
<comment type="subcellular location">
    <subcellularLocation>
        <location evidence="1">Cytoplasm</location>
        <location evidence="1">Cytoskeleton</location>
    </subcellularLocation>
</comment>
<dbReference type="PROSITE" id="PS50222">
    <property type="entry name" value="EF_HAND_2"/>
    <property type="match status" value="2"/>
</dbReference>
<feature type="region of interest" description="Disordered" evidence="8">
    <location>
        <begin position="1579"/>
        <end position="1653"/>
    </location>
</feature>
<dbReference type="GO" id="GO:0042060">
    <property type="term" value="P:wound healing"/>
    <property type="evidence" value="ECO:0007669"/>
    <property type="project" value="TreeGrafter"/>
</dbReference>
<gene>
    <name evidence="11" type="primary">106087979</name>
</gene>
<feature type="compositionally biased region" description="Basic and acidic residues" evidence="8">
    <location>
        <begin position="2047"/>
        <end position="2064"/>
    </location>
</feature>
<feature type="compositionally biased region" description="Polar residues" evidence="8">
    <location>
        <begin position="7360"/>
        <end position="7381"/>
    </location>
</feature>
<dbReference type="FunFam" id="1.20.58.60:FF:000040">
    <property type="entry name" value="Short stop, isoform N"/>
    <property type="match status" value="1"/>
</dbReference>
<dbReference type="Proteomes" id="UP000095300">
    <property type="component" value="Unassembled WGS sequence"/>
</dbReference>
<dbReference type="GO" id="GO:0045104">
    <property type="term" value="P:intermediate filament cytoskeleton organization"/>
    <property type="evidence" value="ECO:0007669"/>
    <property type="project" value="InterPro"/>
</dbReference>
<evidence type="ECO:0000256" key="7">
    <source>
        <dbReference type="SAM" id="Coils"/>
    </source>
</evidence>
<dbReference type="Pfam" id="PF02187">
    <property type="entry name" value="GAS2"/>
    <property type="match status" value="1"/>
</dbReference>
<feature type="region of interest" description="Disordered" evidence="8">
    <location>
        <begin position="1496"/>
        <end position="1515"/>
    </location>
</feature>
<dbReference type="FunFam" id="1.20.58.60:FF:000050">
    <property type="entry name" value="Short stop, isoform N"/>
    <property type="match status" value="1"/>
</dbReference>
<evidence type="ECO:0000259" key="10">
    <source>
        <dbReference type="PROSITE" id="PS51460"/>
    </source>
</evidence>
<dbReference type="OrthoDB" id="2250192at2759"/>
<dbReference type="SMART" id="SM00250">
    <property type="entry name" value="PLEC"/>
    <property type="match status" value="30"/>
</dbReference>
<dbReference type="InterPro" id="IPR018159">
    <property type="entry name" value="Spectrin/alpha-actinin"/>
</dbReference>
<evidence type="ECO:0000256" key="2">
    <source>
        <dbReference type="ARBA" id="ARBA00022490"/>
    </source>
</evidence>
<dbReference type="GO" id="GO:0008017">
    <property type="term" value="F:microtubule binding"/>
    <property type="evidence" value="ECO:0007669"/>
    <property type="project" value="InterPro"/>
</dbReference>
<protein>
    <submittedName>
        <fullName evidence="11">Uncharacterized protein</fullName>
    </submittedName>
</protein>
<feature type="compositionally biased region" description="Basic and acidic residues" evidence="8">
    <location>
        <begin position="1642"/>
        <end position="1653"/>
    </location>
</feature>
<dbReference type="SUPFAM" id="SSF75399">
    <property type="entry name" value="Plakin repeat"/>
    <property type="match status" value="16"/>
</dbReference>
<dbReference type="SMART" id="SM00243">
    <property type="entry name" value="GAS2"/>
    <property type="match status" value="1"/>
</dbReference>
<dbReference type="InterPro" id="IPR043197">
    <property type="entry name" value="Plakin"/>
</dbReference>
<feature type="compositionally biased region" description="Polar residues" evidence="8">
    <location>
        <begin position="2023"/>
        <end position="2033"/>
    </location>
</feature>
<feature type="compositionally biased region" description="Polar residues" evidence="8">
    <location>
        <begin position="7429"/>
        <end position="7454"/>
    </location>
</feature>
<dbReference type="FunFam" id="1.20.58.60:FF:000047">
    <property type="entry name" value="Short stop, isoform N"/>
    <property type="match status" value="1"/>
</dbReference>
<dbReference type="FunFam" id="1.20.58.60:FF:000058">
    <property type="entry name" value="Short stop, isoform K"/>
    <property type="match status" value="1"/>
</dbReference>
<dbReference type="GO" id="GO:0005198">
    <property type="term" value="F:structural molecule activity"/>
    <property type="evidence" value="ECO:0007669"/>
    <property type="project" value="TreeGrafter"/>
</dbReference>
<dbReference type="FunFam" id="1.20.58.60:FF:000042">
    <property type="entry name" value="Short stop, isoform N"/>
    <property type="match status" value="1"/>
</dbReference>
<dbReference type="FunFam" id="1.20.58.60:FF:000045">
    <property type="entry name" value="Short stop, isoform K"/>
    <property type="match status" value="1"/>
</dbReference>
<feature type="coiled-coil region" evidence="7">
    <location>
        <begin position="5133"/>
        <end position="5160"/>
    </location>
</feature>
<dbReference type="SUPFAM" id="SSF46966">
    <property type="entry name" value="Spectrin repeat"/>
    <property type="match status" value="25"/>
</dbReference>
<dbReference type="PANTHER" id="PTHR23169:SF23">
    <property type="entry name" value="SHORT STOP, ISOFORM H"/>
    <property type="match status" value="1"/>
</dbReference>
<feature type="compositionally biased region" description="Low complexity" evidence="8">
    <location>
        <begin position="4247"/>
        <end position="4257"/>
    </location>
</feature>
<feature type="coiled-coil region" evidence="7">
    <location>
        <begin position="4996"/>
        <end position="5049"/>
    </location>
</feature>
<feature type="coiled-coil region" evidence="7">
    <location>
        <begin position="4589"/>
        <end position="4616"/>
    </location>
</feature>
<dbReference type="GO" id="GO:0031122">
    <property type="term" value="P:cytoplasmic microtubule organization"/>
    <property type="evidence" value="ECO:0007669"/>
    <property type="project" value="TreeGrafter"/>
</dbReference>
<feature type="region of interest" description="Disordered" evidence="8">
    <location>
        <begin position="1785"/>
        <end position="1836"/>
    </location>
</feature>
<dbReference type="GO" id="GO:0030056">
    <property type="term" value="C:hemidesmosome"/>
    <property type="evidence" value="ECO:0007669"/>
    <property type="project" value="TreeGrafter"/>
</dbReference>
<dbReference type="FunFam" id="1.10.238.10:FF:000031">
    <property type="entry name" value="Short stop, isoform J"/>
    <property type="match status" value="1"/>
</dbReference>
<feature type="region of interest" description="Disordered" evidence="8">
    <location>
        <begin position="2151"/>
        <end position="2175"/>
    </location>
</feature>
<dbReference type="FunFam" id="1.20.58.60:FF:000054">
    <property type="entry name" value="Short stop, isoform K"/>
    <property type="match status" value="1"/>
</dbReference>
<feature type="region of interest" description="Disordered" evidence="8">
    <location>
        <begin position="1870"/>
        <end position="2074"/>
    </location>
</feature>
<dbReference type="SMART" id="SM00150">
    <property type="entry name" value="SPEC"/>
    <property type="match status" value="29"/>
</dbReference>
<reference evidence="11" key="1">
    <citation type="submission" date="2020-05" db="UniProtKB">
        <authorList>
            <consortium name="EnsemblMetazoa"/>
        </authorList>
    </citation>
    <scope>IDENTIFICATION</scope>
    <source>
        <strain evidence="11">USDA</strain>
    </source>
</reference>
<evidence type="ECO:0000256" key="5">
    <source>
        <dbReference type="ARBA" id="ARBA00022837"/>
    </source>
</evidence>
<dbReference type="PROSITE" id="PS51460">
    <property type="entry name" value="GAR"/>
    <property type="match status" value="1"/>
</dbReference>
<dbReference type="InterPro" id="IPR036534">
    <property type="entry name" value="GAR_dom_sf"/>
</dbReference>
<keyword evidence="2" id="KW-0963">Cytoplasm</keyword>
<dbReference type="VEuPathDB" id="VectorBase:SCAU009413"/>
<dbReference type="Gene3D" id="1.10.238.10">
    <property type="entry name" value="EF-hand"/>
    <property type="match status" value="1"/>
</dbReference>
<feature type="region of interest" description="Disordered" evidence="8">
    <location>
        <begin position="7216"/>
        <end position="7477"/>
    </location>
</feature>
<feature type="compositionally biased region" description="Polar residues" evidence="8">
    <location>
        <begin position="1704"/>
        <end position="1722"/>
    </location>
</feature>
<feature type="compositionally biased region" description="Low complexity" evidence="8">
    <location>
        <begin position="1907"/>
        <end position="1920"/>
    </location>
</feature>
<dbReference type="GO" id="GO:0005886">
    <property type="term" value="C:plasma membrane"/>
    <property type="evidence" value="ECO:0007669"/>
    <property type="project" value="UniProtKB-SubCell"/>
</dbReference>
<name>A0A1I8PMG8_STOCA</name>
<proteinExistence type="predicted"/>
<dbReference type="FunFam" id="1.20.58.60:FF:000044">
    <property type="entry name" value="Short stop, isoform K"/>
    <property type="match status" value="1"/>
</dbReference>
<feature type="compositionally biased region" description="Basic and acidic residues" evidence="8">
    <location>
        <begin position="1987"/>
        <end position="2000"/>
    </location>
</feature>
<feature type="region of interest" description="Disordered" evidence="8">
    <location>
        <begin position="1688"/>
        <end position="1763"/>
    </location>
</feature>
<dbReference type="InterPro" id="IPR002017">
    <property type="entry name" value="Spectrin_repeat"/>
</dbReference>
<dbReference type="EnsemblMetazoa" id="SCAU009413-RAM">
    <property type="protein sequence ID" value="SCAU009413-PAM"/>
    <property type="gene ID" value="SCAU009413"/>
</dbReference>
<feature type="compositionally biased region" description="Polar residues" evidence="8">
    <location>
        <begin position="2157"/>
        <end position="2167"/>
    </location>
</feature>
<feature type="compositionally biased region" description="Low complexity" evidence="8">
    <location>
        <begin position="1810"/>
        <end position="1823"/>
    </location>
</feature>
<dbReference type="SMART" id="SM00054">
    <property type="entry name" value="EFh"/>
    <property type="match status" value="2"/>
</dbReference>
<feature type="domain" description="EF-hand" evidence="9">
    <location>
        <begin position="7046"/>
        <end position="7081"/>
    </location>
</feature>
<keyword evidence="7" id="KW-0175">Coiled coil</keyword>
<dbReference type="PANTHER" id="PTHR23169">
    <property type="entry name" value="ENVOPLAKIN"/>
    <property type="match status" value="1"/>
</dbReference>
<feature type="compositionally biased region" description="Polar residues" evidence="8">
    <location>
        <begin position="7283"/>
        <end position="7307"/>
    </location>
</feature>
<feature type="compositionally biased region" description="Low complexity" evidence="8">
    <location>
        <begin position="7323"/>
        <end position="7359"/>
    </location>
</feature>
<organism evidence="11 12">
    <name type="scientific">Stomoxys calcitrans</name>
    <name type="common">Stable fly</name>
    <name type="synonym">Conops calcitrans</name>
    <dbReference type="NCBI Taxonomy" id="35570"/>
    <lineage>
        <taxon>Eukaryota</taxon>
        <taxon>Metazoa</taxon>
        <taxon>Ecdysozoa</taxon>
        <taxon>Arthropoda</taxon>
        <taxon>Hexapoda</taxon>
        <taxon>Insecta</taxon>
        <taxon>Pterygota</taxon>
        <taxon>Neoptera</taxon>
        <taxon>Endopterygota</taxon>
        <taxon>Diptera</taxon>
        <taxon>Brachycera</taxon>
        <taxon>Muscomorpha</taxon>
        <taxon>Muscoidea</taxon>
        <taxon>Muscidae</taxon>
        <taxon>Stomoxys</taxon>
    </lineage>
</organism>
<dbReference type="InterPro" id="IPR018247">
    <property type="entry name" value="EF_Hand_1_Ca_BS"/>
</dbReference>
<feature type="compositionally biased region" description="Polar residues" evidence="8">
    <location>
        <begin position="6902"/>
        <end position="6927"/>
    </location>
</feature>
<feature type="compositionally biased region" description="Low complexity" evidence="8">
    <location>
        <begin position="7408"/>
        <end position="7428"/>
    </location>
</feature>
<dbReference type="FunFam" id="3.90.1290.10:FF:000014">
    <property type="entry name" value="microtubule-actin cross-linking factor 1 isoform X21"/>
    <property type="match status" value="1"/>
</dbReference>
<dbReference type="FunFam" id="1.20.58.60:FF:000039">
    <property type="entry name" value="Short stop, isoform N"/>
    <property type="match status" value="1"/>
</dbReference>
<keyword evidence="5" id="KW-0106">Calcium</keyword>
<evidence type="ECO:0000256" key="3">
    <source>
        <dbReference type="ARBA" id="ARBA00022553"/>
    </source>
</evidence>
<dbReference type="GO" id="GO:0005882">
    <property type="term" value="C:intermediate filament"/>
    <property type="evidence" value="ECO:0007669"/>
    <property type="project" value="TreeGrafter"/>
</dbReference>
<dbReference type="CDD" id="cd00051">
    <property type="entry name" value="EFh"/>
    <property type="match status" value="1"/>
</dbReference>
<sequence length="7477" mass="838330">MAEESEYDFAFEFQQYAESLQKPLKTFRVDFSNANNVPTGEGYVARDADLFTTTYSTTQFSTTKTTKSVYDATDYVHTTTTTNGTAGPVPATTSKQSQIQFNEIHSLKRVQTKNENVGTTTTTEFVGGTNVKHLLDMTGIRDPRTGRVLTIGDAIQMRLLDVRTGEMLVGDKRISLEEAVKQGLIDAKLAHQLLQPGAARDGRDGRELSLLEVIQREITEAETGYETAEKRIKVTVDESPDAENPKNIADAISAGNVDTKTGLYRVKSGKTITLAEAYERGYLIRHESVTIKSNALCLSDAIAHGLVDTAGWIADRNSGDKFRLDSAIANQLIDPNIREVVDAKRDIKITLTEALNSGILNPKTGRYWNEVTKEKLTFIEAKNRQLIVKPYTLKDICDLNLLDKQSMITSPMRREKLSIMQAIESGVLDGNNLKCITKRKGELVTLQEAIADGIVLPAESRYRDYMTSEVLSIPEAVERGLISSVSQKSIFDIDGFKDMRSNDFVSFNVALSRGILRRKSNGFALETSRDTQVPLEVALNEGLIRPEVYEMFNKGIGVHNASGKELSVFDLCYHSLIDPKTGYLLDPKAEETVPLDLAIERKFITPEGALLLSSLLNITLTTETVTRTINRYVTIRASSQEPLETTIVLTFTEALRQGFIDEERQLFKDPKTGNIYSVQQALSYGLLQPDANETVPEPTNRKKTKSTITIVTKQIVPESEPIKLNTQNFIEKSVEIPIAEEVRKPGKISTDFIQSEKTSYVQQNVRERQIIEFPPGGWPLKDAIEQQLFNPDTGVFHIKNTERAVTFEECINKYIINSLSVSVIDPRTGEKLSIRNAFERDIIDSYGSYTNTNDDVETMRSAIGQGKIILEHVPSTKTSAREQCILRVSKINNLPEIVEISTPLLSGSSQKFVEVRTVQRELTSPEPLQIAPGAIYDPSTALVIFTHNGQTENIFDAARHGLIDESLIRIVDPQTKEVISISEALARNIYDPQNGTILTDDTYAVDILTAIQKGLIVVAGAPLVAAEGALRTIRFVTDPRTGEQIPVEVAYERGIVSRDQLRKTKSVESDASEDKVVVLQKMRKMILKPDDAFKKGIIDVVARDILENKDNFLGDNNEVLNITEALQRGQIDGSKGKIADPQRNRFLNISEAVKERVIDPEETNHILIPLAQSLSIPKLMEQGLVDTKTQTIVHPESGYGLNIREAIVCDVLDQYSKLKRPIKCTLEEAIEKHIVDPDESTFNVNGKVLTLAQAVNADIFEKTSDKVKPLVPIPPVGMTFPVVVEKGLLKPENVSVIHPESRKEIPLKKAIEEGFIMSIPYPPQADAMEVHHAVQQGLINIVDQTFRHPKDNGQATPLRPALETGRLVVKPISDFVVTQQPVARTEIMETITAVHTVTTKTIELVQGYVLISNNEVQNIKTGEVWTIEEAKAKGILKEEETSKESRSVTGNKDNIEELLQQPNTEDQTTISERVIQNTTKNKNLIVTQQGTIQMEGHPMPTPGQPMPGQETPKQDSKLSATLNNVKEAAKMGALGIVAAPVLAGGALVSGIKQLVKTSTTTTTTTEFNDETQKVISTSATLGAVETNDKFPRETAPSPHNPNGSHASSSMTTTITSTVPQQPGITKDAPKPPTQDSAQSDDVLPHLKDSKTKATDVHTIDNLMKDTENFINTTTANFINQEKNVEGQHLPKTGVHSPADATRSLEGNDNLQVKPSDQITSALSHEEPNKKSKDRTPSDKDRTVDKDRPLQEASDNATNKGVSSNVIITTEMSATTTDPINEIVEVSETTGQPKDRKPSSGDLESSKGNQTTTTTTTTITTSKITKGEGFEPSEGVPSLTEASLKGIVDDKHPQKYGVVTDFIKHETNVLHRPEESLASPSGLKSQLVDGSLQSDKPESDKPQLIGQTTRTTTTTTITTTTEQVGQFNAPLQPFSEDVETDLESFGGDKSQQDSPNNKQGEKPKDGSLPANLLKSGQTPPSSILTEETTQKHPSTMDKSENDESQQFNNASTAPQVASGEKSPVSATDVSTIVKSTHGEDPQTFTPLDTKDKPSLAARKSTDKLGDLTQPQNATDDPHRRVVDFIQAEKGDHTAGNVLQNVKDAAKFGAMALVGAPVLAGKAIVDALKSEGKPSDENISATTTKTTTVTTISSTTTKPVDSTTISEYSSEGGPQRLTPPKTLALGDAISQNLISPDECKVVVDGEEQDQSVSELLKEEQLSPLDEVQVLDDKLVVLQPMTYVIDAGDELTPEHLSELNIYDPENQYFIDPSTGMKISFQTLVFDMNVFNPETILVKNFSTGKYETLTDALERPLLDRHTGHMVDPKTGKKIPFFECVNRNWIIRANPEKEKPAAIENVIDPATGKVILGDGRICSIVDAINNGLLDIQSISVRDPVSGEVIPLRMAIELGVVDMQAGTVIDIQTLKEIPMEDAFKLGFLVPGARKPISLEAAVRKGLYDPDTGKLYDSESDNQVDVQKSIEIGLVDPKISLIVDSKSQKAIKLDCAIEDELVVAETGQVKDTKTNTLVPFNVGVEKKLVKTDSITWSLPEVLQREYYSPKTGKILNPTTGEEILLQQAIELGFVEIDSCLVKDDDKNSIVSGKQAAKEGLLDTVRGCLNSPNIKLDEAFVKGYLISTKKPLSLVDCLLRGLYDPETSKFTIDDKTVDLKTAITLKLINADELVLLDPKTESIISLTEAIAKGYIDPVNGYVINPYTGTKLSLNEALENRVLIPPKRKRSLPDAVYRGLYDPKTGEFSNTVTREKLSTERAIRRGILDPDSTIVSVAGEVIPFEKAAQVGIVDSQRGTVRDDNDKEIDFKEAFDRGVLLEAKKPLRLIEAVIKNVYDESDGTFMDPKSGLKLSFAQAVDNHLLDEDSVQIRDFNTGLYKQLNLAHASESGVIDGKNAKLVYNNQKITIKHAFDVGILMDTQAPLSLQRALHQGLFDEKTGKLTDAKTGRKITLLESIRSFVINPQLPCYFDEINEQMHNLHETCRMGIINRREGVFREPGSNTFISLNEALNLGLIVDIENASFGLYELLAMRFYDMDTRKVIHPVTGRKFNLNEACVEDVVSLSSSLVKNHKTGKYIRLAQAIKENIIDDTNGCYNLSPTEQIDLQEARARGLIVSNRRLMSLELVMRMHLFRPETGKFCDPTTGEFYDLAEAIQNGFIDPATTAFKNHVTGKELPLNEAIANGDIDVTKGRVFDPKTKSAYNYEVALGRGILVTVAKPLTERSEVINRQDSVELLGQTPMSIVVSKPREMSLEEAIKYNIIDPKTALVRDFDTFKFVPFEVAQNNGIIDLSKRTIVDPKALYFVFDPTLVIYVREPVTFEHAAEIKSLNLETGMLTYHEPNAAAPQQTSTADDSTQPPEPVVYTLKDATTLGIIDPDSALVKDLAKSKLVRLPEAFRKGLMDANKANVLNTKTSKLCTLNEAYESGLIVTPRRSFGLLEGISFNLYNPTNGCFVDPFQMNPDIIKRKKFTLAEAIASGLIDPTSTVVRNPSTGEILPLTAAIQSGLIDAHEGRIYDEVDSKNNVDLVKAAEKGLLLAAEQRQAVFEKFNMCEENVNELLKWVYSIEHKIATVGGPKEKIDELRNQINALKQIKDEIESQQRPVATCLEQIRQIVLTGGDVLSAPEVTTLENAGRELRSRVDRVNDRTVRLLRRLEVGRDELTKLRSELDVFSDWLQSARRTLEDKERALSDLTRLSSQSESVREFVSDVIGHQADLRFITMAAQKFVDESKEFLAILNEFRTSLPERLPHVEPLASAESPIRQEVSLVSAQYKDLMNRVNALQDRISGLGGRQREYQDALDKANEWLRSTQPRVSRLIAEPIAGDPKSVQEQMNEAKALHNELLSNGRLVDNAQQALDSLLYSLGGQLSPMEINQLEVPISDLKDKYQKLLDTLGEHCKTLDKTLVQSQGVQEALDNLGSWVNQAEDKFKLQLRPASLIKERLQEQIREHKSLLADMQSHQASIDSVESSAKHLMSTASNARIAKKVETNLNDVITKFDKLFDKVVKRGEFLDDVSNRLGKYLDEISGIEQDIVTLQDALDSRDTNLLSAEELARRMQELSRHKESLTPSYEDCIRNGKDLISIRDVTDTSTLRDRIKALESQWRNINISLDEKAKLSKQKAEHQVAYESLKDQVLSWLASTETRISGLAPVAIDLDKIRQQNDELKPIYKDYRDYASTIDKINDIGSQYDALIRPESPGRKRSTFSPIKRVSPLRRMSGDARSPSPTKGGILSPLSTGSSGFGSRRSSQDGFQISELSPVQQQLSEINNRYSLIGVRINDRQNELDNMSEEVRKQFENLKNLATFLERIQRQLPKESVSNKDDADRCIKQARKILEDMYEKQSLLDTTKTQIKDILRRKSDVPGAEQLRVENDNIVEKWKQLSDICKSRINFSEKLRDFLDTHNNLKNWLDSKERMFTVLGPISSDPRMVQSQVQQVQVLREEFRTQQPQLKHFQEIGHDVLEHLDADTPDASAVDKKLQDINKRWEDLVSRLDERANSLGGAADSSKEFDAAVNRLREALQQISDNLDSLPSDGDHQENLRKIENLERQLEGQRPLLADAEQSAAALCNILGDPASRADVNSRVAALEKQYQALQKKLDTKKAETEATLRDGRHFAENCSKTLGWLSGELSNLAERLLVSAHKPTLQHQIDTHEPIYREVMAREHEIIMLINKGKDLSDRQQDRTVKRDLERIQQQWEKLRREAVDRHTRLQTCMEHCKKYATTSEVFLAWLRTAEDKLTDLTPGVLSKSKLDTRLKDLQTFRSEVWKHSGEFENTKGLGETFLTSCDVDKEPIKGELQDIRERWERLNNDLIARAHEIENCSRRLGDFNDELRNLDHAVGRCEDRLAAHDALGGAAKDPKLLDRVKAIREELTNLQKPLQSLKGMAKDICAEARAAGGDADHLTDDVDGISDRIGELQSRLDDRLGELQSAATAVSQFNEQIKNLGIDLNEIENEIEKLTPPAREIKRVQGQIDDTFKLQAKLERLVERIEDGERAADALVDAGFSPDTAQTRDQISTLRKTLVRLDNRVRDHSQNLEDTLRLLQEFYDMESHTMDDIQDITEEFRRMKPVGSELEQIRRQQEDFCNFRENKIEPLAQNVEKVNVAGRDLVRSAASGVSTTQIEKDLEKLNDRWNDLKERMNERDRRLDVALLQSGKFQEALAGLSKWLSDTEEMVANQKAPSSDYKVVKAQLQEQKFLKRMLLDRQNSMSSLSSLGKEVANHCEPSERTAIEKQLHDLMKRFDALTDGAEKREQDLEEAMEVAKRFHDKITPLELWLDNTERAVKGMELIPTDEEKIQQRIREHGRLHDEILGKKPDFSDLTDVASQLMHLVSDEEAVNLSEKVSTITDRYTGLVDASDNIGALLADSRQGLRHLVLTYQELVAWMERMENELKRFRSVPVYAEKLLEQMDVLVELNENIANHAPNVESTVESGAELMKHISNDEAIQLKDKLDSLQRRYGELTNRGGDLLKSAQNALPLVKQFHEAHNRLIEWMQVAEAALSTSEPRQSDVLRLEAELVEMRPTLDTVNLVGPKLCQLSPGEGASTIETIVTRDNRRFDAIVEQIQRKAERLHLSNQRAKEVTNDIDELLEWFREMDTNLREADPPAIEPKLVRAQLQEHRSVNDDISSQKGRVRDVTAASKKVLRESPQSENTTTLREKLDDLKEIVDTVAQLCSERLGVLEQALPLSEHFADSHAGLTTWLDDMEQQISRLSMPALRPDQITQQQDKNERLLQSIVEHKPLLDKLNKTGEALGALVAEDDSARINEILDSDNARYAALRLELRERQQALDNALQESSQFSDKLEGMLRALANTVDQVNQLDPLSALPQKIREQIDDNDAIMEDLDKRTDAFSAVQRAASDVIAKAGNKSDPAVRDIKSKLEKLNNLWNDVQKATKKRGSSLDDILNVAEPFWNQLQSVMKTLKDLEETLSSQEPPAAQPQEIQKQQVALQEIRHEIDQTKPEVEQVRRHGSNLMNLCGEPDKPEVKKHIEDLDHAWDNITALYAKREENLIDAMEKAMEFHETLQNLLKFLTKAEDKFVHLGPVGSDIDAVKKQIEQLKSFKDEVDPHMVEVEALNRGLERQAVELTERTSPEQAASIREPLTIVNRRWESLLRGMVERQKQLEHALLHLGQFQHALNELLVWINKTDGTLDQLKPIPGDPQLLEVELAKLKVLANDIQAHQNSVDTLNDAGRQLIESEKGSVEASTTQEKLRKLNQEWKMLLQKAADRQHDLEESLRDAQSYIAEVQDILGWLGDVDAIIGASKPVGGLPETATEQLERFMEVYNELEENRVKVETIQAQGQEYIKRQNQMKVSSNNLTHTLRTLKQRWDAVVSRASDKKIKLEIALKEATEFHDTLQAFVEWLNQAEKQLANAQPVSRVLETIQAQMEEHKILQKDVSTHREAMLLLDKKGTHLKYFSQKQDVILIKNLLVSVQHRWERIVSKAAERTRALDHGYKEAREFNDAWNNMMQYLQETETVLDQIIEEATSSKDPQKIKKCIARLKDTHRQLTGKQSLYDSIMRNGKNLMERAPKSDEAVIGKMLCELKDQWTRVLSKSIERQRKLEEALLLSGQFSDALGELLEWLKKAKQRLNEDGPVHGDLETVQGLCDHHKHIEQDLQKRATQMQGVLKTGRDLERSGNNPDVGRQLDELQTVWDEVKSATAKRGERLQYALKDAEQLNGSIQALFDWLDHAEHKLRYAKNAPDDEKISREMMDMHIEFMKDLHIRETQKHETFEFAETIIGKAYPDAIPIIKNWLSIIEERWEEVKQWAINREAKLEQHLQSLKDLDETIEELLAWLSGLEATLLNLERESLPDEIPPLEKLIEDHKEFMENTARRQTEVDRACKPKQLPPGARKMSRTGKTPVRGSSHDIREQSPDGTLRRQSFKGSRDQGLNNRKSSSRMTPNRDTPDRDRLPHYGPRFSPSSVGPELEFRSTRAKLLWDKWRHVWMLSWERQRRLNDHLMYLKDLERVRNFSWDDWRKRFLKHMNHKKSRLTDLFRKMDKDNNGLVPRGEFIDGILNTKFDTSRMEMGAVADLFDRNGEGLIDWQEFIAALRPDWQERKPQTDSDKIHDEVKRLVMLCTCRQKFRVFQVGEGKYRFGDSQKLRLVRILRSTVMVRVGGGWVALDEFLTKNDPCRADEHLAELMPIFERIRAQEQVPCAFPIHMGAGGTVFVRCNSSRSVPLSPHVMHCHPTTHWVRERSGRSMPMKPTTRSSHSASTPDSLSDNEGSHGNVSGRYTPRKVTYTSTRTGLTPGGSRAGSKPNSRPLSRQGSKPPSRHGSTLSLDSTDEHTPSRIPQRKQSGASTVSGTGTTPRPSRLSVTSTTTRTNGTTTITRKTASGSASPAPTRNGGMSRSSSIPALTGFGYKPSYRPSRIPVKVSNSFDKSLSANSSPTNSTSNSLNPNSSLGRNVSGTSTPSGMQTPRKSSAEPTFSSTMRSRTSRGTTPVEKREPFRL</sequence>
<feature type="compositionally biased region" description="Polar residues" evidence="8">
    <location>
        <begin position="2003"/>
        <end position="2014"/>
    </location>
</feature>
<dbReference type="FunFam" id="1.20.58.60:FF:000057">
    <property type="entry name" value="Short stop, isoform N"/>
    <property type="match status" value="1"/>
</dbReference>
<evidence type="ECO:0000256" key="4">
    <source>
        <dbReference type="ARBA" id="ARBA00022737"/>
    </source>
</evidence>
<evidence type="ECO:0000256" key="8">
    <source>
        <dbReference type="SAM" id="MobiDB-lite"/>
    </source>
</evidence>
<keyword evidence="12" id="KW-1185">Reference proteome</keyword>
<dbReference type="PROSITE" id="PS00018">
    <property type="entry name" value="EF_HAND_1"/>
    <property type="match status" value="1"/>
</dbReference>
<feature type="domain" description="EF-hand" evidence="9">
    <location>
        <begin position="7010"/>
        <end position="7045"/>
    </location>
</feature>